<dbReference type="Proteomes" id="UP001303115">
    <property type="component" value="Unassembled WGS sequence"/>
</dbReference>
<proteinExistence type="predicted"/>
<dbReference type="SUPFAM" id="SSF54909">
    <property type="entry name" value="Dimeric alpha+beta barrel"/>
    <property type="match status" value="1"/>
</dbReference>
<keyword evidence="3" id="KW-1185">Reference proteome</keyword>
<name>A0AAN6P548_9PEZI</name>
<protein>
    <recommendedName>
        <fullName evidence="1">Stress-response A/B barrel domain-containing protein</fullName>
    </recommendedName>
</protein>
<dbReference type="EMBL" id="MU854674">
    <property type="protein sequence ID" value="KAK4031938.1"/>
    <property type="molecule type" value="Genomic_DNA"/>
</dbReference>
<dbReference type="Gene3D" id="3.30.70.100">
    <property type="match status" value="1"/>
</dbReference>
<feature type="domain" description="Stress-response A/B barrel" evidence="1">
    <location>
        <begin position="1"/>
        <end position="101"/>
    </location>
</feature>
<accession>A0AAN6P548</accession>
<evidence type="ECO:0000259" key="1">
    <source>
        <dbReference type="PROSITE" id="PS51502"/>
    </source>
</evidence>
<evidence type="ECO:0000313" key="2">
    <source>
        <dbReference type="EMBL" id="KAK4031938.1"/>
    </source>
</evidence>
<sequence length="111" mass="12655">MGKIIRDTLFIVPKPANQDKLLDAYKELEKNQAKDGKPYILHIHATRLLNDERSLGHTVKATMTFANHEDMVYYDKECPAHAALKHLALDIIEARPIVLNAEVTSQIFPNY</sequence>
<organism evidence="2 3">
    <name type="scientific">Parachaetomium inaequale</name>
    <dbReference type="NCBI Taxonomy" id="2588326"/>
    <lineage>
        <taxon>Eukaryota</taxon>
        <taxon>Fungi</taxon>
        <taxon>Dikarya</taxon>
        <taxon>Ascomycota</taxon>
        <taxon>Pezizomycotina</taxon>
        <taxon>Sordariomycetes</taxon>
        <taxon>Sordariomycetidae</taxon>
        <taxon>Sordariales</taxon>
        <taxon>Chaetomiaceae</taxon>
        <taxon>Parachaetomium</taxon>
    </lineage>
</organism>
<dbReference type="InterPro" id="IPR013097">
    <property type="entry name" value="Dabb"/>
</dbReference>
<gene>
    <name evidence="2" type="ORF">C8A01DRAFT_41617</name>
</gene>
<dbReference type="PROSITE" id="PS51502">
    <property type="entry name" value="S_R_A_B_BARREL"/>
    <property type="match status" value="1"/>
</dbReference>
<comment type="caution">
    <text evidence="2">The sequence shown here is derived from an EMBL/GenBank/DDBJ whole genome shotgun (WGS) entry which is preliminary data.</text>
</comment>
<dbReference type="AlphaFoldDB" id="A0AAN6P548"/>
<reference evidence="3" key="1">
    <citation type="journal article" date="2023" name="Mol. Phylogenet. Evol.">
        <title>Genome-scale phylogeny and comparative genomics of the fungal order Sordariales.</title>
        <authorList>
            <person name="Hensen N."/>
            <person name="Bonometti L."/>
            <person name="Westerberg I."/>
            <person name="Brannstrom I.O."/>
            <person name="Guillou S."/>
            <person name="Cros-Aarteil S."/>
            <person name="Calhoun S."/>
            <person name="Haridas S."/>
            <person name="Kuo A."/>
            <person name="Mondo S."/>
            <person name="Pangilinan J."/>
            <person name="Riley R."/>
            <person name="LaButti K."/>
            <person name="Andreopoulos B."/>
            <person name="Lipzen A."/>
            <person name="Chen C."/>
            <person name="Yan M."/>
            <person name="Daum C."/>
            <person name="Ng V."/>
            <person name="Clum A."/>
            <person name="Steindorff A."/>
            <person name="Ohm R.A."/>
            <person name="Martin F."/>
            <person name="Silar P."/>
            <person name="Natvig D.O."/>
            <person name="Lalanne C."/>
            <person name="Gautier V."/>
            <person name="Ament-Velasquez S.L."/>
            <person name="Kruys A."/>
            <person name="Hutchinson M.I."/>
            <person name="Powell A.J."/>
            <person name="Barry K."/>
            <person name="Miller A.N."/>
            <person name="Grigoriev I.V."/>
            <person name="Debuchy R."/>
            <person name="Gladieux P."/>
            <person name="Hiltunen Thoren M."/>
            <person name="Johannesson H."/>
        </authorList>
    </citation>
    <scope>NUCLEOTIDE SEQUENCE [LARGE SCALE GENOMIC DNA]</scope>
    <source>
        <strain evidence="3">CBS 284.82</strain>
    </source>
</reference>
<dbReference type="InterPro" id="IPR011008">
    <property type="entry name" value="Dimeric_a/b-barrel"/>
</dbReference>
<evidence type="ECO:0000313" key="3">
    <source>
        <dbReference type="Proteomes" id="UP001303115"/>
    </source>
</evidence>
<dbReference type="Pfam" id="PF07876">
    <property type="entry name" value="Dabb"/>
    <property type="match status" value="1"/>
</dbReference>
<dbReference type="SMART" id="SM00886">
    <property type="entry name" value="Dabb"/>
    <property type="match status" value="1"/>
</dbReference>